<evidence type="ECO:0000256" key="3">
    <source>
        <dbReference type="RuleBase" id="RU361219"/>
    </source>
</evidence>
<comment type="caution">
    <text evidence="5">The sequence shown here is derived from an EMBL/GenBank/DDBJ whole genome shotgun (WGS) entry which is preliminary data.</text>
</comment>
<proteinExistence type="inferred from homology"/>
<dbReference type="Gene3D" id="1.10.8.660">
    <property type="match status" value="1"/>
</dbReference>
<sequence>MILKEQHLMDDTELAYFENNTQMTPEVADALIENQITQFTLPEGLALNFKINQRDCIIPMVTEEPSVIAAASHAAKVFSEEGFTSKTNIIGMIGQIILPDVCQPEEIIDKLKANEETIKQTAALAHPSIVKRGGGLQNIDYRTISDSETGMVFVTLHLIIDTKDAMGANIVNTILEGVKPLIESLTMMTPLMSILSNFNTTSCVTATCQVKIEKLPNKSAFSNLELAERIVAADRYAKLDPYRAATHNKGIMNGIDAVIIATGNDPRAVEAGIHAYASRNGQYQGLTSWTIKDDMLKGEITLPLALGTVGGAISVLPHAKANLNLMQVTHADELAEIIAAVGLAQNFAALKALVSEGIQKGHMSLHASSLAIQVGAVGEEIERLTEQLKTAEKMNRQVALEMLARIRKS</sequence>
<dbReference type="PROSITE" id="PS50065">
    <property type="entry name" value="HMG_COA_REDUCTASE_4"/>
    <property type="match status" value="1"/>
</dbReference>
<dbReference type="GO" id="GO:0004420">
    <property type="term" value="F:hydroxymethylglutaryl-CoA reductase (NADPH) activity"/>
    <property type="evidence" value="ECO:0007669"/>
    <property type="project" value="InterPro"/>
</dbReference>
<dbReference type="PRINTS" id="PR00071">
    <property type="entry name" value="HMGCOARDTASE"/>
</dbReference>
<dbReference type="GO" id="GO:0015936">
    <property type="term" value="P:coenzyme A metabolic process"/>
    <property type="evidence" value="ECO:0007669"/>
    <property type="project" value="InterPro"/>
</dbReference>
<dbReference type="InterPro" id="IPR009023">
    <property type="entry name" value="HMG_CoA_Rdtase_NAD(P)-bd_sf"/>
</dbReference>
<reference evidence="5 6" key="1">
    <citation type="submission" date="2019-01" db="EMBL/GenBank/DDBJ databases">
        <title>Vagococcus silagei sp. nov. isolated from brewer's grain.</title>
        <authorList>
            <person name="Guu J.-R."/>
        </authorList>
    </citation>
    <scope>NUCLEOTIDE SEQUENCE [LARGE SCALE GENOMIC DNA]</scope>
    <source>
        <strain evidence="5 6">2B-2</strain>
    </source>
</reference>
<dbReference type="EC" id="1.1.1.88" evidence="3"/>
<dbReference type="CDD" id="cd00644">
    <property type="entry name" value="HMG-CoA_reductase_classII"/>
    <property type="match status" value="1"/>
</dbReference>
<dbReference type="EMBL" id="SDGV01000018">
    <property type="protein sequence ID" value="THB60762.1"/>
    <property type="molecule type" value="Genomic_DNA"/>
</dbReference>
<evidence type="ECO:0000313" key="6">
    <source>
        <dbReference type="Proteomes" id="UP000310506"/>
    </source>
</evidence>
<comment type="catalytic activity">
    <reaction evidence="3">
        <text>(R)-mevalonate + 2 NAD(+) + CoA = (3S)-3-hydroxy-3-methylglutaryl-CoA + 2 NADH + 2 H(+)</text>
        <dbReference type="Rhea" id="RHEA:14833"/>
        <dbReference type="ChEBI" id="CHEBI:15378"/>
        <dbReference type="ChEBI" id="CHEBI:36464"/>
        <dbReference type="ChEBI" id="CHEBI:43074"/>
        <dbReference type="ChEBI" id="CHEBI:57287"/>
        <dbReference type="ChEBI" id="CHEBI:57540"/>
        <dbReference type="ChEBI" id="CHEBI:57945"/>
        <dbReference type="EC" id="1.1.1.88"/>
    </reaction>
</comment>
<dbReference type="PROSITE" id="PS01192">
    <property type="entry name" value="HMG_COA_REDUCTASE_3"/>
    <property type="match status" value="1"/>
</dbReference>
<dbReference type="InterPro" id="IPR009029">
    <property type="entry name" value="HMG_CoA_Rdtase_sub-bd_dom_sf"/>
</dbReference>
<dbReference type="SUPFAM" id="SSF55035">
    <property type="entry name" value="NAD-binding domain of HMG-CoA reductase"/>
    <property type="match status" value="1"/>
</dbReference>
<dbReference type="NCBIfam" id="TIGR00532">
    <property type="entry name" value="HMG_CoA_R_NAD"/>
    <property type="match status" value="1"/>
</dbReference>
<accession>A0A4S3B1X5</accession>
<gene>
    <name evidence="5" type="ORF">ESZ54_08850</name>
</gene>
<dbReference type="OrthoDB" id="9764892at2"/>
<name>A0A4S3B1X5_9ENTE</name>
<feature type="coiled-coil region" evidence="4">
    <location>
        <begin position="374"/>
        <end position="401"/>
    </location>
</feature>
<dbReference type="InterPro" id="IPR023076">
    <property type="entry name" value="HMG_CoA_Rdtase_CS"/>
</dbReference>
<keyword evidence="6" id="KW-1185">Reference proteome</keyword>
<dbReference type="PANTHER" id="PTHR10572:SF24">
    <property type="entry name" value="3-HYDROXY-3-METHYLGLUTARYL-COENZYME A REDUCTASE"/>
    <property type="match status" value="1"/>
</dbReference>
<organism evidence="5 6">
    <name type="scientific">Vagococcus silagei</name>
    <dbReference type="NCBI Taxonomy" id="2508885"/>
    <lineage>
        <taxon>Bacteria</taxon>
        <taxon>Bacillati</taxon>
        <taxon>Bacillota</taxon>
        <taxon>Bacilli</taxon>
        <taxon>Lactobacillales</taxon>
        <taxon>Enterococcaceae</taxon>
        <taxon>Vagococcus</taxon>
    </lineage>
</organism>
<evidence type="ECO:0000256" key="1">
    <source>
        <dbReference type="ARBA" id="ARBA00007661"/>
    </source>
</evidence>
<evidence type="ECO:0000256" key="4">
    <source>
        <dbReference type="SAM" id="Coils"/>
    </source>
</evidence>
<dbReference type="Proteomes" id="UP000310506">
    <property type="component" value="Unassembled WGS sequence"/>
</dbReference>
<keyword evidence="4" id="KW-0175">Coiled coil</keyword>
<dbReference type="InterPro" id="IPR023074">
    <property type="entry name" value="HMG_CoA_Rdtase_cat_sf"/>
</dbReference>
<dbReference type="InterPro" id="IPR002202">
    <property type="entry name" value="HMG_CoA_Rdtase"/>
</dbReference>
<evidence type="ECO:0000313" key="5">
    <source>
        <dbReference type="EMBL" id="THB60762.1"/>
    </source>
</evidence>
<protein>
    <recommendedName>
        <fullName evidence="3">3-hydroxy-3-methylglutaryl coenzyme A reductase</fullName>
        <shortName evidence="3">HMG-CoA reductase</shortName>
        <ecNumber evidence="3">1.1.1.88</ecNumber>
    </recommendedName>
</protein>
<keyword evidence="3" id="KW-0520">NAD</keyword>
<dbReference type="AlphaFoldDB" id="A0A4S3B1X5"/>
<evidence type="ECO:0000256" key="2">
    <source>
        <dbReference type="ARBA" id="ARBA00023002"/>
    </source>
</evidence>
<dbReference type="SUPFAM" id="SSF56542">
    <property type="entry name" value="Substrate-binding domain of HMG-CoA reductase"/>
    <property type="match status" value="1"/>
</dbReference>
<dbReference type="PANTHER" id="PTHR10572">
    <property type="entry name" value="3-HYDROXY-3-METHYLGLUTARYL-COENZYME A REDUCTASE"/>
    <property type="match status" value="1"/>
</dbReference>
<dbReference type="GO" id="GO:0140643">
    <property type="term" value="F:hydroxymethylglutaryl-CoA reductase (NADH) activity"/>
    <property type="evidence" value="ECO:0007669"/>
    <property type="project" value="UniProtKB-EC"/>
</dbReference>
<dbReference type="Gene3D" id="3.90.770.10">
    <property type="entry name" value="3-hydroxy-3-methylglutaryl-coenzyme A Reductase, Chain A, domain 2"/>
    <property type="match status" value="2"/>
</dbReference>
<comment type="pathway">
    <text evidence="3">Metabolic intermediate metabolism; (R)-mevalonate degradation; (S)-3-hydroxy-3-methylglutaryl-CoA from (R)-mevalonate: step 1/1.</text>
</comment>
<dbReference type="InterPro" id="IPR004553">
    <property type="entry name" value="HMG_CoA_Rdtase_bac-typ"/>
</dbReference>
<comment type="similarity">
    <text evidence="1 3">Belongs to the HMG-CoA reductase family.</text>
</comment>
<keyword evidence="2 3" id="KW-0560">Oxidoreductase</keyword>
<dbReference type="UniPathway" id="UPA00257">
    <property type="reaction ID" value="UER00367"/>
</dbReference>
<dbReference type="Pfam" id="PF00368">
    <property type="entry name" value="HMG-CoA_red"/>
    <property type="match status" value="1"/>
</dbReference>